<dbReference type="InterPro" id="IPR009017">
    <property type="entry name" value="GFP"/>
</dbReference>
<dbReference type="EMBL" id="OV725081">
    <property type="protein sequence ID" value="CAH1403466.1"/>
    <property type="molecule type" value="Genomic_DNA"/>
</dbReference>
<keyword evidence="4 5" id="KW-0175">Coiled coil</keyword>
<evidence type="ECO:0000256" key="3">
    <source>
        <dbReference type="ARBA" id="ARBA00022833"/>
    </source>
</evidence>
<dbReference type="Proteomes" id="UP001152798">
    <property type="component" value="Chromosome 5"/>
</dbReference>
<name>A0A9P0MU42_NEZVI</name>
<proteinExistence type="predicted"/>
<evidence type="ECO:0000313" key="8">
    <source>
        <dbReference type="EMBL" id="CAH1403466.1"/>
    </source>
</evidence>
<gene>
    <name evidence="8" type="ORF">NEZAVI_LOCUS12073</name>
</gene>
<keyword evidence="9" id="KW-1185">Reference proteome</keyword>
<keyword evidence="2" id="KW-0863">Zinc-finger</keyword>
<sequence length="355" mass="41311">METSYNVNDNNFHFNSGSNPQSALLGSQYALKLALQTMKERCQKLQKRLTCLEDENLQLRIERHTVPGLMKKEQKNEFFSLQKQVEELNRHKSLLCHHIYMVAMENKELWERLSKTSGDREMTDNKSNHEESFNNNLHKPEKSINVVDSCFKGGKDDSMEEIPLKVISSFKKNKSIYDDRNEEVLDTKSGDVSLKECEFTLDIDIDEENGVYEGLVIEIKRILQKLRNEKIVLKQQQEGLKSALEIIAKFIKDKQTCKNCIILKEEVENLKTSAKDADAPISNHQEESFDSNLRREPNFNISRTKENTFEDRICPLCTKFYPKSTPFDEFNEHVLSHFVEEPDQDSLMSNYEILA</sequence>
<dbReference type="OrthoDB" id="6105729at2759"/>
<dbReference type="InterPro" id="IPR041641">
    <property type="entry name" value="CALCOCO1/2_Zn_UBZ1"/>
</dbReference>
<protein>
    <recommendedName>
        <fullName evidence="7">UBZ1-type domain-containing protein</fullName>
    </recommendedName>
</protein>
<evidence type="ECO:0000259" key="7">
    <source>
        <dbReference type="Pfam" id="PF18112"/>
    </source>
</evidence>
<evidence type="ECO:0000256" key="2">
    <source>
        <dbReference type="ARBA" id="ARBA00022771"/>
    </source>
</evidence>
<dbReference type="GO" id="GO:0008270">
    <property type="term" value="F:zinc ion binding"/>
    <property type="evidence" value="ECO:0007669"/>
    <property type="project" value="UniProtKB-KW"/>
</dbReference>
<keyword evidence="1" id="KW-0479">Metal-binding</keyword>
<feature type="coiled-coil region" evidence="5">
    <location>
        <begin position="216"/>
        <end position="243"/>
    </location>
</feature>
<dbReference type="AlphaFoldDB" id="A0A9P0MU42"/>
<evidence type="ECO:0000256" key="6">
    <source>
        <dbReference type="SAM" id="MobiDB-lite"/>
    </source>
</evidence>
<evidence type="ECO:0000256" key="1">
    <source>
        <dbReference type="ARBA" id="ARBA00022723"/>
    </source>
</evidence>
<keyword evidence="3" id="KW-0862">Zinc</keyword>
<feature type="region of interest" description="Disordered" evidence="6">
    <location>
        <begin position="116"/>
        <end position="138"/>
    </location>
</feature>
<feature type="domain" description="UBZ1-type" evidence="7">
    <location>
        <begin position="312"/>
        <end position="338"/>
    </location>
</feature>
<evidence type="ECO:0000256" key="5">
    <source>
        <dbReference type="SAM" id="Coils"/>
    </source>
</evidence>
<dbReference type="Gene3D" id="2.40.155.10">
    <property type="entry name" value="Green fluorescent protein"/>
    <property type="match status" value="1"/>
</dbReference>
<evidence type="ECO:0000256" key="4">
    <source>
        <dbReference type="ARBA" id="ARBA00023054"/>
    </source>
</evidence>
<feature type="coiled-coil region" evidence="5">
    <location>
        <begin position="35"/>
        <end position="91"/>
    </location>
</feature>
<evidence type="ECO:0000313" key="9">
    <source>
        <dbReference type="Proteomes" id="UP001152798"/>
    </source>
</evidence>
<dbReference type="Pfam" id="PF18112">
    <property type="entry name" value="Zn-C2H2_12"/>
    <property type="match status" value="1"/>
</dbReference>
<organism evidence="8 9">
    <name type="scientific">Nezara viridula</name>
    <name type="common">Southern green stink bug</name>
    <name type="synonym">Cimex viridulus</name>
    <dbReference type="NCBI Taxonomy" id="85310"/>
    <lineage>
        <taxon>Eukaryota</taxon>
        <taxon>Metazoa</taxon>
        <taxon>Ecdysozoa</taxon>
        <taxon>Arthropoda</taxon>
        <taxon>Hexapoda</taxon>
        <taxon>Insecta</taxon>
        <taxon>Pterygota</taxon>
        <taxon>Neoptera</taxon>
        <taxon>Paraneoptera</taxon>
        <taxon>Hemiptera</taxon>
        <taxon>Heteroptera</taxon>
        <taxon>Panheteroptera</taxon>
        <taxon>Pentatomomorpha</taxon>
        <taxon>Pentatomoidea</taxon>
        <taxon>Pentatomidae</taxon>
        <taxon>Pentatominae</taxon>
        <taxon>Nezara</taxon>
    </lineage>
</organism>
<accession>A0A9P0MU42</accession>
<reference evidence="8" key="1">
    <citation type="submission" date="2022-01" db="EMBL/GenBank/DDBJ databases">
        <authorList>
            <person name="King R."/>
        </authorList>
    </citation>
    <scope>NUCLEOTIDE SEQUENCE</scope>
</reference>